<name>A0A0K6IPK2_9GAMM</name>
<dbReference type="RefSeq" id="WP_055463801.1">
    <property type="nucleotide sequence ID" value="NZ_CYHG01000009.1"/>
</dbReference>
<dbReference type="Pfam" id="PF00111">
    <property type="entry name" value="Fer2"/>
    <property type="match status" value="1"/>
</dbReference>
<feature type="domain" description="FAD-binding FR-type" evidence="2">
    <location>
        <begin position="1"/>
        <end position="100"/>
    </location>
</feature>
<dbReference type="SUPFAM" id="SSF63380">
    <property type="entry name" value="Riboflavin synthase domain-like"/>
    <property type="match status" value="1"/>
</dbReference>
<dbReference type="InterPro" id="IPR012675">
    <property type="entry name" value="Beta-grasp_dom_sf"/>
</dbReference>
<dbReference type="PANTHER" id="PTHR30212">
    <property type="entry name" value="PROTEIN YIIM"/>
    <property type="match status" value="1"/>
</dbReference>
<dbReference type="InterPro" id="IPR001433">
    <property type="entry name" value="OxRdtase_FAD/NAD-bd"/>
</dbReference>
<protein>
    <submittedName>
        <fullName evidence="3">Ferredoxin-NADP reductase</fullName>
    </submittedName>
</protein>
<dbReference type="AlphaFoldDB" id="A0A0K6IPK2"/>
<dbReference type="OrthoDB" id="4258484at2"/>
<dbReference type="SUPFAM" id="SSF54292">
    <property type="entry name" value="2Fe-2S ferredoxin-like"/>
    <property type="match status" value="1"/>
</dbReference>
<dbReference type="InterPro" id="IPR017938">
    <property type="entry name" value="Riboflavin_synthase-like_b-brl"/>
</dbReference>
<dbReference type="Gene3D" id="3.40.50.80">
    <property type="entry name" value="Nucleotide-binding domain of ferredoxin-NADP reductase (FNR) module"/>
    <property type="match status" value="1"/>
</dbReference>
<dbReference type="STRING" id="1137284.GCA_001418205_02734"/>
<reference evidence="4" key="1">
    <citation type="submission" date="2015-08" db="EMBL/GenBank/DDBJ databases">
        <authorList>
            <person name="Varghese N."/>
        </authorList>
    </citation>
    <scope>NUCLEOTIDE SEQUENCE [LARGE SCALE GENOMIC DNA]</scope>
    <source>
        <strain evidence="4">JCM 18476</strain>
    </source>
</reference>
<dbReference type="PROSITE" id="PS51085">
    <property type="entry name" value="2FE2S_FER_2"/>
    <property type="match status" value="1"/>
</dbReference>
<organism evidence="3 4">
    <name type="scientific">Marinomonas fungiae</name>
    <dbReference type="NCBI Taxonomy" id="1137284"/>
    <lineage>
        <taxon>Bacteria</taxon>
        <taxon>Pseudomonadati</taxon>
        <taxon>Pseudomonadota</taxon>
        <taxon>Gammaproteobacteria</taxon>
        <taxon>Oceanospirillales</taxon>
        <taxon>Oceanospirillaceae</taxon>
        <taxon>Marinomonas</taxon>
    </lineage>
</organism>
<evidence type="ECO:0000313" key="4">
    <source>
        <dbReference type="Proteomes" id="UP000182769"/>
    </source>
</evidence>
<keyword evidence="4" id="KW-1185">Reference proteome</keyword>
<dbReference type="InterPro" id="IPR001041">
    <property type="entry name" value="2Fe-2S_ferredoxin-type"/>
</dbReference>
<proteinExistence type="predicted"/>
<dbReference type="CDD" id="cd06185">
    <property type="entry name" value="PDR_like"/>
    <property type="match status" value="1"/>
</dbReference>
<dbReference type="InterPro" id="IPR039261">
    <property type="entry name" value="FNR_nucleotide-bd"/>
</dbReference>
<dbReference type="Proteomes" id="UP000182769">
    <property type="component" value="Unassembled WGS sequence"/>
</dbReference>
<accession>A0A0K6IPK2</accession>
<dbReference type="GO" id="GO:0016491">
    <property type="term" value="F:oxidoreductase activity"/>
    <property type="evidence" value="ECO:0007669"/>
    <property type="project" value="InterPro"/>
</dbReference>
<dbReference type="PANTHER" id="PTHR30212:SF2">
    <property type="entry name" value="PROTEIN YIIM"/>
    <property type="match status" value="1"/>
</dbReference>
<evidence type="ECO:0000313" key="3">
    <source>
        <dbReference type="EMBL" id="CUB05050.1"/>
    </source>
</evidence>
<dbReference type="InterPro" id="IPR052353">
    <property type="entry name" value="Benzoxazolinone_Detox_Enz"/>
</dbReference>
<dbReference type="GO" id="GO:0051536">
    <property type="term" value="F:iron-sulfur cluster binding"/>
    <property type="evidence" value="ECO:0007669"/>
    <property type="project" value="InterPro"/>
</dbReference>
<dbReference type="CDD" id="cd00207">
    <property type="entry name" value="fer2"/>
    <property type="match status" value="1"/>
</dbReference>
<sequence>MIEVVVLNKVEEAAAVVRLVLGKANDSALPPFEAGAHIDIKLPSGLLRQYSLCRLQSDPRFYEIAVLKDPQSRGGSEEVHALDIGDVVQISEPKNHFPLRSKEAKSLLIAGGIGVTPLLPMAQTLQCAGTPFEFHYCGKSPRTAAFSSILKQASFADKMHFHFSSEPQSSGRMDVKSVLSQHVADSDLYVCGPAEFIASVLEYAEALGWPEERVHREFFAAPAMDVDHGDNHAFQIKLASTGQILDVAANQSITDVLDEHAIFVPVSCCEGVCGTCLTNVISGDIEHRDVFLSKQEKAEGKQMLTCCSRAKEAGGLIELDI</sequence>
<dbReference type="InterPro" id="IPR036010">
    <property type="entry name" value="2Fe-2S_ferredoxin-like_sf"/>
</dbReference>
<dbReference type="PRINTS" id="PR00409">
    <property type="entry name" value="PHDIOXRDTASE"/>
</dbReference>
<evidence type="ECO:0000259" key="1">
    <source>
        <dbReference type="PROSITE" id="PS51085"/>
    </source>
</evidence>
<dbReference type="PROSITE" id="PS51384">
    <property type="entry name" value="FAD_FR"/>
    <property type="match status" value="1"/>
</dbReference>
<dbReference type="SUPFAM" id="SSF52343">
    <property type="entry name" value="Ferredoxin reductase-like, C-terminal NADP-linked domain"/>
    <property type="match status" value="1"/>
</dbReference>
<evidence type="ECO:0000259" key="2">
    <source>
        <dbReference type="PROSITE" id="PS51384"/>
    </source>
</evidence>
<feature type="domain" description="2Fe-2S ferredoxin-type" evidence="1">
    <location>
        <begin position="234"/>
        <end position="321"/>
    </location>
</feature>
<dbReference type="EMBL" id="CYHG01000009">
    <property type="protein sequence ID" value="CUB05050.1"/>
    <property type="molecule type" value="Genomic_DNA"/>
</dbReference>
<dbReference type="Gene3D" id="2.40.30.10">
    <property type="entry name" value="Translation factors"/>
    <property type="match status" value="1"/>
</dbReference>
<dbReference type="InterPro" id="IPR017927">
    <property type="entry name" value="FAD-bd_FR_type"/>
</dbReference>
<gene>
    <name evidence="3" type="ORF">Ga0061065_10928</name>
</gene>
<dbReference type="Gene3D" id="3.10.20.30">
    <property type="match status" value="1"/>
</dbReference>
<dbReference type="Pfam" id="PF00175">
    <property type="entry name" value="NAD_binding_1"/>
    <property type="match status" value="1"/>
</dbReference>